<reference evidence="1 2" key="1">
    <citation type="submission" date="2016-10" db="EMBL/GenBank/DDBJ databases">
        <authorList>
            <person name="de Groot N.N."/>
        </authorList>
    </citation>
    <scope>NUCLEOTIDE SEQUENCE [LARGE SCALE GENOMIC DNA]</scope>
    <source>
        <strain evidence="1 2">CPCC 202699</strain>
    </source>
</reference>
<organism evidence="1 2">
    <name type="scientific">Amycolatopsis xylanica</name>
    <dbReference type="NCBI Taxonomy" id="589385"/>
    <lineage>
        <taxon>Bacteria</taxon>
        <taxon>Bacillati</taxon>
        <taxon>Actinomycetota</taxon>
        <taxon>Actinomycetes</taxon>
        <taxon>Pseudonocardiales</taxon>
        <taxon>Pseudonocardiaceae</taxon>
        <taxon>Amycolatopsis</taxon>
    </lineage>
</organism>
<dbReference type="STRING" id="589385.SAMN05421504_102623"/>
<dbReference type="Proteomes" id="UP000199515">
    <property type="component" value="Unassembled WGS sequence"/>
</dbReference>
<name>A0A1H2ZQF8_9PSEU</name>
<gene>
    <name evidence="1" type="ORF">SAMN05421504_102623</name>
</gene>
<dbReference type="EMBL" id="FNON01000002">
    <property type="protein sequence ID" value="SDX19545.1"/>
    <property type="molecule type" value="Genomic_DNA"/>
</dbReference>
<proteinExistence type="predicted"/>
<accession>A0A1H2ZQF8</accession>
<evidence type="ECO:0000313" key="2">
    <source>
        <dbReference type="Proteomes" id="UP000199515"/>
    </source>
</evidence>
<sequence length="138" mass="14915">MIVERVSVSGGSGTINADGKVVRPELQQALRIALATGQLRRPLSATLRPLLDLLADGDYELHGPEPLADGVDLVPTGDWPPSDEARVTYYRTAIRTHHKPVAVLLHSGDQVFIVDGHHKIAAYRAEGAQPTTVRLVVN</sequence>
<keyword evidence="2" id="KW-1185">Reference proteome</keyword>
<dbReference type="AlphaFoldDB" id="A0A1H2ZQF8"/>
<evidence type="ECO:0000313" key="1">
    <source>
        <dbReference type="EMBL" id="SDX19545.1"/>
    </source>
</evidence>
<protein>
    <submittedName>
        <fullName evidence="1">Uncharacterized protein</fullName>
    </submittedName>
</protein>
<dbReference type="InterPro" id="IPR036086">
    <property type="entry name" value="ParB/Sulfiredoxin_sf"/>
</dbReference>
<dbReference type="SUPFAM" id="SSF110849">
    <property type="entry name" value="ParB/Sulfiredoxin"/>
    <property type="match status" value="1"/>
</dbReference>